<dbReference type="EMBL" id="BSTX01000006">
    <property type="protein sequence ID" value="GLZ81629.1"/>
    <property type="molecule type" value="Genomic_DNA"/>
</dbReference>
<name>A0A9W6SRK7_9ACTN</name>
<dbReference type="Pfam" id="PF01814">
    <property type="entry name" value="Hemerythrin"/>
    <property type="match status" value="1"/>
</dbReference>
<dbReference type="Proteomes" id="UP001165079">
    <property type="component" value="Unassembled WGS sequence"/>
</dbReference>
<evidence type="ECO:0000313" key="2">
    <source>
        <dbReference type="EMBL" id="GLZ81629.1"/>
    </source>
</evidence>
<comment type="caution">
    <text evidence="2">The sequence shown here is derived from an EMBL/GenBank/DDBJ whole genome shotgun (WGS) entry which is preliminary data.</text>
</comment>
<keyword evidence="3" id="KW-1185">Reference proteome</keyword>
<feature type="domain" description="Hemerythrin-like" evidence="1">
    <location>
        <begin position="23"/>
        <end position="150"/>
    </location>
</feature>
<evidence type="ECO:0000313" key="3">
    <source>
        <dbReference type="Proteomes" id="UP001165079"/>
    </source>
</evidence>
<gene>
    <name evidence="2" type="ORF">Afil01_64360</name>
</gene>
<evidence type="ECO:0000259" key="1">
    <source>
        <dbReference type="Pfam" id="PF01814"/>
    </source>
</evidence>
<organism evidence="2 3">
    <name type="scientific">Actinorhabdospora filicis</name>
    <dbReference type="NCBI Taxonomy" id="1785913"/>
    <lineage>
        <taxon>Bacteria</taxon>
        <taxon>Bacillati</taxon>
        <taxon>Actinomycetota</taxon>
        <taxon>Actinomycetes</taxon>
        <taxon>Micromonosporales</taxon>
        <taxon>Micromonosporaceae</taxon>
        <taxon>Actinorhabdospora</taxon>
    </lineage>
</organism>
<dbReference type="Gene3D" id="1.20.120.520">
    <property type="entry name" value="nmb1532 protein domain like"/>
    <property type="match status" value="1"/>
</dbReference>
<proteinExistence type="predicted"/>
<dbReference type="RefSeq" id="WP_285667158.1">
    <property type="nucleotide sequence ID" value="NZ_BSTX01000006.1"/>
</dbReference>
<accession>A0A9W6SRK7</accession>
<dbReference type="AlphaFoldDB" id="A0A9W6SRK7"/>
<dbReference type="CDD" id="cd12108">
    <property type="entry name" value="Hr-like"/>
    <property type="match status" value="1"/>
</dbReference>
<reference evidence="2" key="1">
    <citation type="submission" date="2023-03" db="EMBL/GenBank/DDBJ databases">
        <title>Actinorhabdospora filicis NBRC 111898.</title>
        <authorList>
            <person name="Ichikawa N."/>
            <person name="Sato H."/>
            <person name="Tonouchi N."/>
        </authorList>
    </citation>
    <scope>NUCLEOTIDE SEQUENCE</scope>
    <source>
        <strain evidence="2">NBRC 111898</strain>
    </source>
</reference>
<protein>
    <recommendedName>
        <fullName evidence="1">Hemerythrin-like domain-containing protein</fullName>
    </recommendedName>
</protein>
<sequence>MIENLAPRAEGDPVADLTSFALVHRAMLAEVRRLAALMGELGPVGPDRAVAIRDYIGAVCAEVHSHHEREDRILWPYVAASVPGDAVDLAALSAEHGDLDPVLDRIADAAARFAADPGNHRAVLGGELLELSAFLDEHIAAEERELFPAILRYVSAAGYAEADARIRAEIDPAHAGWVLPFTARYATPAEWDRMNTVSGGRVQGLLDATKDAFAATERTVFGGLPRPDVSAVQTPWEPLARELTG</sequence>
<dbReference type="InterPro" id="IPR012312">
    <property type="entry name" value="Hemerythrin-like"/>
</dbReference>